<organism evidence="1 2">
    <name type="scientific">Rhizobium phage RHph_TM33</name>
    <dbReference type="NCBI Taxonomy" id="2509765"/>
    <lineage>
        <taxon>Viruses</taxon>
        <taxon>Duplodnaviria</taxon>
        <taxon>Heunggongvirae</taxon>
        <taxon>Uroviricota</taxon>
        <taxon>Caudoviricetes</taxon>
        <taxon>Autographivirales</taxon>
        <taxon>Dunnvirinae</taxon>
        <taxon>Cuernavacavirus</taxon>
        <taxon>Cuernavacavirus RHphTM33</taxon>
    </lineage>
</organism>
<accession>A0A7S5UUT7</accession>
<protein>
    <submittedName>
        <fullName evidence="1">SGNH hydrolase-type protein</fullName>
    </submittedName>
</protein>
<dbReference type="InterPro" id="IPR036514">
    <property type="entry name" value="SGNH_hydro_sf"/>
</dbReference>
<dbReference type="Gene3D" id="3.40.50.1110">
    <property type="entry name" value="SGNH hydrolase"/>
    <property type="match status" value="1"/>
</dbReference>
<dbReference type="Proteomes" id="UP000612664">
    <property type="component" value="Segment"/>
</dbReference>
<sequence length="575" mass="61061">MAERKVYSYRKSKRTLGTGKKISSLVSYITTYDYIAGDIMADGVVQYRLGSLKYGTDRRALMRTPGTVPHLEIKFGAGSTPPVNPGPTPSLRIQDTSNLLTLYAVKTMVTGYTGPLVTVCAIGAATTPPLTVDVMAGTDGETPDYTAAIAAFGVRFAVHIYHDQLPGGNDAVASTTSRHIIDTTKGIGAIAADIGGSPYIMPNGIVANAQNATIMQVSEDRGTQLAGMVGASLGNTGATAPYVWLGAATGIQGTGGGGSAKNLRRAPFADRPYFKAVRGTATDSKFWRNMDSGAPTSAGVLSANTTATAGGSIGGSRNGTASQAAQYTSKSVIYATIFGNGLMTDAQIENDIRVSCIDTFDLRVDDYTTLVCFIGDSIGWGQATTDAENFPYYLNKKLIAAGITNVAITNPSTAAALLSAAYAGRQDWRDLRETGKKFKIIIQRSTNDFGTTTITAANHWTTYMLPMIQYYKAVAHAANTSGFIEVAVETIPARQDTAWVADAQKEVERLAFNQLVRDNAATYGYTVLDRANNPTMADPTNTTYFNSDKLHITSAGTSSNVDYEWANGLQTFITS</sequence>
<keyword evidence="1" id="KW-0378">Hydrolase</keyword>
<dbReference type="EMBL" id="MN988492">
    <property type="protein sequence ID" value="QIG68453.1"/>
    <property type="molecule type" value="Genomic_DNA"/>
</dbReference>
<dbReference type="GO" id="GO:0016787">
    <property type="term" value="F:hydrolase activity"/>
    <property type="evidence" value="ECO:0007669"/>
    <property type="project" value="UniProtKB-KW"/>
</dbReference>
<gene>
    <name evidence="1" type="ORF">EVB62_051</name>
</gene>
<proteinExistence type="predicted"/>
<evidence type="ECO:0000313" key="2">
    <source>
        <dbReference type="Proteomes" id="UP000612664"/>
    </source>
</evidence>
<name>A0A7S5UUT7_9CAUD</name>
<reference evidence="1 2" key="1">
    <citation type="submission" date="2020-01" db="EMBL/GenBank/DDBJ databases">
        <title>Patterns of diversity and host range of bacteriophage communities associated with bean-nodulatin bacteria.</title>
        <authorList>
            <person name="Vann Cauwenberghe J."/>
            <person name="Santamaria R.I."/>
            <person name="Bustos P."/>
            <person name="Juarez S."/>
            <person name="Gonzalez V."/>
        </authorList>
    </citation>
    <scope>NUCLEOTIDE SEQUENCE [LARGE SCALE GENOMIC DNA]</scope>
    <source>
        <strain evidence="2">RHph</strain>
    </source>
</reference>
<dbReference type="SUPFAM" id="SSF52266">
    <property type="entry name" value="SGNH hydrolase"/>
    <property type="match status" value="1"/>
</dbReference>
<keyword evidence="2" id="KW-1185">Reference proteome</keyword>
<evidence type="ECO:0000313" key="1">
    <source>
        <dbReference type="EMBL" id="QIG68453.1"/>
    </source>
</evidence>